<gene>
    <name evidence="2" type="ORF">BGE01nite_26900</name>
</gene>
<evidence type="ECO:0000313" key="2">
    <source>
        <dbReference type="EMBL" id="GEP43399.1"/>
    </source>
</evidence>
<feature type="chain" id="PRO_5022189384" description="Lipoprotein" evidence="1">
    <location>
        <begin position="24"/>
        <end position="205"/>
    </location>
</feature>
<sequence>MTRFLIPSLLFSLVLSLSAQSAADPKPVVDEVIAAAGGRDKLLTLFQIEEIFHFGDTPEPAEGKKRSTRISVIEPPKYWWLGKKEREDEPAKFDVWAWTLGIFAAPESKVEVIPDLTDEGKTCLGLKVSGSVTPAMDFYFDKQTKLLHRLDWRGDIYRFSNWKEHDGAKYASRTIIYKKASGKPWFFHEVTGIERLKELPAGLVR</sequence>
<organism evidence="2 3">
    <name type="scientific">Brevifollis gellanilyticus</name>
    <dbReference type="NCBI Taxonomy" id="748831"/>
    <lineage>
        <taxon>Bacteria</taxon>
        <taxon>Pseudomonadati</taxon>
        <taxon>Verrucomicrobiota</taxon>
        <taxon>Verrucomicrobiia</taxon>
        <taxon>Verrucomicrobiales</taxon>
        <taxon>Verrucomicrobiaceae</taxon>
    </lineage>
</organism>
<dbReference type="AlphaFoldDB" id="A0A512M9J2"/>
<keyword evidence="3" id="KW-1185">Reference proteome</keyword>
<dbReference type="EMBL" id="BKAG01000017">
    <property type="protein sequence ID" value="GEP43399.1"/>
    <property type="molecule type" value="Genomic_DNA"/>
</dbReference>
<dbReference type="RefSeq" id="WP_146850975.1">
    <property type="nucleotide sequence ID" value="NZ_BKAG01000017.1"/>
</dbReference>
<evidence type="ECO:0008006" key="4">
    <source>
        <dbReference type="Google" id="ProtNLM"/>
    </source>
</evidence>
<dbReference type="OrthoDB" id="269801at2"/>
<keyword evidence="1" id="KW-0732">Signal</keyword>
<comment type="caution">
    <text evidence="2">The sequence shown here is derived from an EMBL/GenBank/DDBJ whole genome shotgun (WGS) entry which is preliminary data.</text>
</comment>
<name>A0A512M9J2_9BACT</name>
<evidence type="ECO:0000313" key="3">
    <source>
        <dbReference type="Proteomes" id="UP000321577"/>
    </source>
</evidence>
<evidence type="ECO:0000256" key="1">
    <source>
        <dbReference type="SAM" id="SignalP"/>
    </source>
</evidence>
<proteinExistence type="predicted"/>
<dbReference type="Proteomes" id="UP000321577">
    <property type="component" value="Unassembled WGS sequence"/>
</dbReference>
<feature type="signal peptide" evidence="1">
    <location>
        <begin position="1"/>
        <end position="23"/>
    </location>
</feature>
<protein>
    <recommendedName>
        <fullName evidence="4">Lipoprotein</fullName>
    </recommendedName>
</protein>
<reference evidence="2 3" key="1">
    <citation type="submission" date="2019-07" db="EMBL/GenBank/DDBJ databases">
        <title>Whole genome shotgun sequence of Brevifollis gellanilyticus NBRC 108608.</title>
        <authorList>
            <person name="Hosoyama A."/>
            <person name="Uohara A."/>
            <person name="Ohji S."/>
            <person name="Ichikawa N."/>
        </authorList>
    </citation>
    <scope>NUCLEOTIDE SEQUENCE [LARGE SCALE GENOMIC DNA]</scope>
    <source>
        <strain evidence="2 3">NBRC 108608</strain>
    </source>
</reference>
<accession>A0A512M9J2</accession>